<accession>A0ABR2WIH7</accession>
<keyword evidence="2" id="KW-0732">Signal</keyword>
<organism evidence="3 4">
    <name type="scientific">Basidiobolus ranarum</name>
    <dbReference type="NCBI Taxonomy" id="34480"/>
    <lineage>
        <taxon>Eukaryota</taxon>
        <taxon>Fungi</taxon>
        <taxon>Fungi incertae sedis</taxon>
        <taxon>Zoopagomycota</taxon>
        <taxon>Entomophthoromycotina</taxon>
        <taxon>Basidiobolomycetes</taxon>
        <taxon>Basidiobolales</taxon>
        <taxon>Basidiobolaceae</taxon>
        <taxon>Basidiobolus</taxon>
    </lineage>
</organism>
<feature type="signal peptide" evidence="2">
    <location>
        <begin position="1"/>
        <end position="24"/>
    </location>
</feature>
<proteinExistence type="predicted"/>
<keyword evidence="4" id="KW-1185">Reference proteome</keyword>
<evidence type="ECO:0000313" key="3">
    <source>
        <dbReference type="EMBL" id="KAK9761318.1"/>
    </source>
</evidence>
<gene>
    <name evidence="3" type="ORF">K7432_013866</name>
</gene>
<feature type="region of interest" description="Disordered" evidence="1">
    <location>
        <begin position="109"/>
        <end position="143"/>
    </location>
</feature>
<comment type="caution">
    <text evidence="3">The sequence shown here is derived from an EMBL/GenBank/DDBJ whole genome shotgun (WGS) entry which is preliminary data.</text>
</comment>
<protein>
    <submittedName>
        <fullName evidence="3">Uncharacterized protein</fullName>
    </submittedName>
</protein>
<name>A0ABR2WIH7_9FUNG</name>
<dbReference type="Proteomes" id="UP001479436">
    <property type="component" value="Unassembled WGS sequence"/>
</dbReference>
<dbReference type="EMBL" id="JASJQH010001442">
    <property type="protein sequence ID" value="KAK9761318.1"/>
    <property type="molecule type" value="Genomic_DNA"/>
</dbReference>
<sequence length="143" mass="15916">MIRPPFILFLTLLTLLTLSLLVSAKSWSSHPKSRSGHPHKNPFTPKNYPGLIITKNGHDVICYHGETALLAKKNPGCPTDIGCFEIEKDFKKIQALLKELKSHGNEVWPAKTEKSGFPHRIDPQSTGLKDWLGKGETATCEDD</sequence>
<evidence type="ECO:0000256" key="2">
    <source>
        <dbReference type="SAM" id="SignalP"/>
    </source>
</evidence>
<feature type="chain" id="PRO_5046066898" evidence="2">
    <location>
        <begin position="25"/>
        <end position="143"/>
    </location>
</feature>
<feature type="compositionally biased region" description="Basic and acidic residues" evidence="1">
    <location>
        <begin position="111"/>
        <end position="122"/>
    </location>
</feature>
<evidence type="ECO:0000256" key="1">
    <source>
        <dbReference type="SAM" id="MobiDB-lite"/>
    </source>
</evidence>
<evidence type="ECO:0000313" key="4">
    <source>
        <dbReference type="Proteomes" id="UP001479436"/>
    </source>
</evidence>
<reference evidence="3 4" key="1">
    <citation type="submission" date="2023-04" db="EMBL/GenBank/DDBJ databases">
        <title>Genome of Basidiobolus ranarum AG-B5.</title>
        <authorList>
            <person name="Stajich J.E."/>
            <person name="Carter-House D."/>
            <person name="Gryganskyi A."/>
        </authorList>
    </citation>
    <scope>NUCLEOTIDE SEQUENCE [LARGE SCALE GENOMIC DNA]</scope>
    <source>
        <strain evidence="3 4">AG-B5</strain>
    </source>
</reference>